<dbReference type="PANTHER" id="PTHR30212">
    <property type="entry name" value="PROTEIN YIIM"/>
    <property type="match status" value="1"/>
</dbReference>
<comment type="caution">
    <text evidence="3">The sequence shown here is derived from an EMBL/GenBank/DDBJ whole genome shotgun (WGS) entry which is preliminary data.</text>
</comment>
<proteinExistence type="predicted"/>
<dbReference type="Proteomes" id="UP000276232">
    <property type="component" value="Unassembled WGS sequence"/>
</dbReference>
<feature type="domain" description="MOSC" evidence="2">
    <location>
        <begin position="36"/>
        <end position="171"/>
    </location>
</feature>
<dbReference type="RefSeq" id="WP_123378519.1">
    <property type="nucleotide sequence ID" value="NZ_RJKN01000001.1"/>
</dbReference>
<dbReference type="OrthoDB" id="9786134at2"/>
<dbReference type="Gene3D" id="2.40.33.20">
    <property type="entry name" value="PK beta-barrel domain-like"/>
    <property type="match status" value="1"/>
</dbReference>
<feature type="region of interest" description="Disordered" evidence="1">
    <location>
        <begin position="26"/>
        <end position="58"/>
    </location>
</feature>
<accession>A0A3N1HTH2</accession>
<dbReference type="InterPro" id="IPR011037">
    <property type="entry name" value="Pyrv_Knase-like_insert_dom_sf"/>
</dbReference>
<organism evidence="3 4">
    <name type="scientific">Pseudokineococcus lusitanus</name>
    <dbReference type="NCBI Taxonomy" id="763993"/>
    <lineage>
        <taxon>Bacteria</taxon>
        <taxon>Bacillati</taxon>
        <taxon>Actinomycetota</taxon>
        <taxon>Actinomycetes</taxon>
        <taxon>Kineosporiales</taxon>
        <taxon>Kineosporiaceae</taxon>
        <taxon>Pseudokineococcus</taxon>
    </lineage>
</organism>
<evidence type="ECO:0000313" key="3">
    <source>
        <dbReference type="EMBL" id="ROP45824.1"/>
    </source>
</evidence>
<keyword evidence="4" id="KW-1185">Reference proteome</keyword>
<protein>
    <submittedName>
        <fullName evidence="3">MOSC domain-containing protein YiiM</fullName>
    </submittedName>
</protein>
<dbReference type="GO" id="GO:0030151">
    <property type="term" value="F:molybdenum ion binding"/>
    <property type="evidence" value="ECO:0007669"/>
    <property type="project" value="InterPro"/>
</dbReference>
<name>A0A3N1HTH2_9ACTN</name>
<dbReference type="AlphaFoldDB" id="A0A3N1HTH2"/>
<evidence type="ECO:0000256" key="1">
    <source>
        <dbReference type="SAM" id="MobiDB-lite"/>
    </source>
</evidence>
<dbReference type="GO" id="GO:0003824">
    <property type="term" value="F:catalytic activity"/>
    <property type="evidence" value="ECO:0007669"/>
    <property type="project" value="InterPro"/>
</dbReference>
<evidence type="ECO:0000259" key="2">
    <source>
        <dbReference type="PROSITE" id="PS51340"/>
    </source>
</evidence>
<dbReference type="Pfam" id="PF03473">
    <property type="entry name" value="MOSC"/>
    <property type="match status" value="1"/>
</dbReference>
<evidence type="ECO:0000313" key="4">
    <source>
        <dbReference type="Proteomes" id="UP000276232"/>
    </source>
</evidence>
<dbReference type="InterPro" id="IPR005302">
    <property type="entry name" value="MoCF_Sase_C"/>
</dbReference>
<gene>
    <name evidence="3" type="ORF">EDC03_0433</name>
</gene>
<dbReference type="EMBL" id="RJKN01000001">
    <property type="protein sequence ID" value="ROP45824.1"/>
    <property type="molecule type" value="Genomic_DNA"/>
</dbReference>
<dbReference type="InterPro" id="IPR052353">
    <property type="entry name" value="Benzoxazolinone_Detox_Enz"/>
</dbReference>
<dbReference type="GO" id="GO:0030170">
    <property type="term" value="F:pyridoxal phosphate binding"/>
    <property type="evidence" value="ECO:0007669"/>
    <property type="project" value="InterPro"/>
</dbReference>
<feature type="compositionally biased region" description="Basic and acidic residues" evidence="1">
    <location>
        <begin position="26"/>
        <end position="38"/>
    </location>
</feature>
<dbReference type="PANTHER" id="PTHR30212:SF2">
    <property type="entry name" value="PROTEIN YIIM"/>
    <property type="match status" value="1"/>
</dbReference>
<dbReference type="PROSITE" id="PS51340">
    <property type="entry name" value="MOSC"/>
    <property type="match status" value="1"/>
</dbReference>
<dbReference type="InParanoid" id="A0A3N1HTH2"/>
<reference evidence="3 4" key="1">
    <citation type="journal article" date="2015" name="Stand. Genomic Sci.">
        <title>Genomic Encyclopedia of Bacterial and Archaeal Type Strains, Phase III: the genomes of soil and plant-associated and newly described type strains.</title>
        <authorList>
            <person name="Whitman W.B."/>
            <person name="Woyke T."/>
            <person name="Klenk H.P."/>
            <person name="Zhou Y."/>
            <person name="Lilburn T.G."/>
            <person name="Beck B.J."/>
            <person name="De Vos P."/>
            <person name="Vandamme P."/>
            <person name="Eisen J.A."/>
            <person name="Garrity G."/>
            <person name="Hugenholtz P."/>
            <person name="Kyrpides N.C."/>
        </authorList>
    </citation>
    <scope>NUCLEOTIDE SEQUENCE [LARGE SCALE GENOMIC DNA]</scope>
    <source>
        <strain evidence="3 4">CECT 7306</strain>
    </source>
</reference>
<dbReference type="SUPFAM" id="SSF50800">
    <property type="entry name" value="PK beta-barrel domain-like"/>
    <property type="match status" value="1"/>
</dbReference>
<sequence length="221" mass="24082">MQPTREPSAGRVLAVCRVHRLQPDGDRGDVTGIDKRPVEGAVDAGPVGLRGDVQADRVDHGGPDKALYAYAQEEADHWAGVLERDVVPGLFGENLRTAGVDVDGAEVGERWRVGDRLEVEVTMARTPCMTFARHLDEQRWVRRFAEHGRPGAYLRVLVPGPVAAGDAVEVLSRPGHGVTTSAFFTDPTPERARVLRDLHDAGELDVAEALLRYVDRALARA</sequence>